<protein>
    <submittedName>
        <fullName evidence="2">Uncharacterized protein</fullName>
    </submittedName>
</protein>
<evidence type="ECO:0000313" key="3">
    <source>
        <dbReference type="Proteomes" id="UP000299102"/>
    </source>
</evidence>
<keyword evidence="3" id="KW-1185">Reference proteome</keyword>
<feature type="compositionally biased region" description="Basic and acidic residues" evidence="1">
    <location>
        <begin position="1"/>
        <end position="10"/>
    </location>
</feature>
<dbReference type="Proteomes" id="UP000299102">
    <property type="component" value="Unassembled WGS sequence"/>
</dbReference>
<feature type="region of interest" description="Disordered" evidence="1">
    <location>
        <begin position="97"/>
        <end position="121"/>
    </location>
</feature>
<gene>
    <name evidence="2" type="ORF">EVAR_69168_1</name>
</gene>
<feature type="region of interest" description="Disordered" evidence="1">
    <location>
        <begin position="1"/>
        <end position="81"/>
    </location>
</feature>
<name>A0A4C1ZFB9_EUMVA</name>
<evidence type="ECO:0000256" key="1">
    <source>
        <dbReference type="SAM" id="MobiDB-lite"/>
    </source>
</evidence>
<accession>A0A4C1ZFB9</accession>
<comment type="caution">
    <text evidence="2">The sequence shown here is derived from an EMBL/GenBank/DDBJ whole genome shotgun (WGS) entry which is preliminary data.</text>
</comment>
<dbReference type="EMBL" id="BGZK01001799">
    <property type="protein sequence ID" value="GBP86500.1"/>
    <property type="molecule type" value="Genomic_DNA"/>
</dbReference>
<evidence type="ECO:0000313" key="2">
    <source>
        <dbReference type="EMBL" id="GBP86500.1"/>
    </source>
</evidence>
<reference evidence="2 3" key="1">
    <citation type="journal article" date="2019" name="Commun. Biol.">
        <title>The bagworm genome reveals a unique fibroin gene that provides high tensile strength.</title>
        <authorList>
            <person name="Kono N."/>
            <person name="Nakamura H."/>
            <person name="Ohtoshi R."/>
            <person name="Tomita M."/>
            <person name="Numata K."/>
            <person name="Arakawa K."/>
        </authorList>
    </citation>
    <scope>NUCLEOTIDE SEQUENCE [LARGE SCALE GENOMIC DNA]</scope>
</reference>
<dbReference type="AlphaFoldDB" id="A0A4C1ZFB9"/>
<sequence>MTERSRDRWGRRSRQLPSPNSFLHTHVHNDTRRRRCARVSPSRSLAATLNGRQKKKREETRSHVGIASITGTARSQHPGRVRGGLYRNALFEWPLSRRASSAHRPTTARPESHRGPIRTTLGNRTRTSTAFWHRAGGPAHSHLPPPVTKLP</sequence>
<organism evidence="2 3">
    <name type="scientific">Eumeta variegata</name>
    <name type="common">Bagworm moth</name>
    <name type="synonym">Eumeta japonica</name>
    <dbReference type="NCBI Taxonomy" id="151549"/>
    <lineage>
        <taxon>Eukaryota</taxon>
        <taxon>Metazoa</taxon>
        <taxon>Ecdysozoa</taxon>
        <taxon>Arthropoda</taxon>
        <taxon>Hexapoda</taxon>
        <taxon>Insecta</taxon>
        <taxon>Pterygota</taxon>
        <taxon>Neoptera</taxon>
        <taxon>Endopterygota</taxon>
        <taxon>Lepidoptera</taxon>
        <taxon>Glossata</taxon>
        <taxon>Ditrysia</taxon>
        <taxon>Tineoidea</taxon>
        <taxon>Psychidae</taxon>
        <taxon>Oiketicinae</taxon>
        <taxon>Eumeta</taxon>
    </lineage>
</organism>
<proteinExistence type="predicted"/>